<feature type="transmembrane region" description="Helical" evidence="11">
    <location>
        <begin position="58"/>
        <end position="80"/>
    </location>
</feature>
<keyword evidence="6 9" id="KW-0067">ATP-binding</keyword>
<keyword evidence="11" id="KW-0812">Transmembrane</keyword>
<dbReference type="SMART" id="SM00382">
    <property type="entry name" value="AAA"/>
    <property type="match status" value="1"/>
</dbReference>
<dbReference type="InterPro" id="IPR027417">
    <property type="entry name" value="P-loop_NTPase"/>
</dbReference>
<keyword evidence="7" id="KW-0238">DNA-binding</keyword>
<evidence type="ECO:0000256" key="5">
    <source>
        <dbReference type="ARBA" id="ARBA00022829"/>
    </source>
</evidence>
<sequence length="786" mass="87064">MAKKKQGKAKAKAPTKKQKLQQEKTTYFLIGIGFIVFGIIGGLKLGFLGILMANVFRFLVGNTFRVMSVLLVIYGVLLLFMGKDPKFKRKTIWIGGLIFYLGVLLFIEIGLFKQINRDTAIISLTWQKIYAEIKANQISQSVGGGMIGATLYSVTYFLVSKFGSYVISFIAMGSGALLFLNIGLNDVIEKVRTWGGSAAESMDEKKQQLSERQEEKKKLKTQKEKKKLSENSVRELSPGEKLAQESQEATIEVEQEQMTLEIDSYQDSYNKEQISRSKKATEKSAEELKEKEQLLDFDIPEEVENIDYVLPGIDLLNEIPLTDQSKEYKLVEKNVQVLERTFDSFGVDAKVVRASLGPSVTKFEIQPAVGVKVSKIVGLTDDLALALAAKDIRMEAPIPGKSLIGIEVPNQTTSMVSFRDVIESQKSDPDKLLEVPLGRSISGDVMSADLTKMPHLLIAGSTGSGKSVCINGIISCLLMKAKPNQVKLMMIDPKMVELNVYNGVPHLLTPVVTNPRKAAQALQKVVEEMERRYELFAGFGVRNMGGYNDMVKRHNQETGENKSLLPYIVVIVDELADLMMVASNEVEDAIIRLAQMARAAGIHMILATQRPSVDVITGIIKANVPSRIAFAVSSGIDSRTIIDGNGAEKLLGRGDMLFVPMGENKPIRVQGAFISDQEVENIVEFVTSQQEADYQEHMMPTDEVETSNGGGNSSVDEYFEEAKALIVEMQTASISLLQRRFRIGYNRAARLIDELEEHGVVGPSEGSKPRKVLMTFIPDENEFIDE</sequence>
<evidence type="ECO:0000259" key="12">
    <source>
        <dbReference type="PROSITE" id="PS50901"/>
    </source>
</evidence>
<dbReference type="GO" id="GO:0016020">
    <property type="term" value="C:membrane"/>
    <property type="evidence" value="ECO:0007669"/>
    <property type="project" value="UniProtKB-SubCell"/>
</dbReference>
<reference evidence="13 14" key="1">
    <citation type="submission" date="2020-03" db="EMBL/GenBank/DDBJ databases">
        <title>Bacterial samples isolated from urine from healthy bovine heifers (Gyr breed).</title>
        <authorList>
            <person name="Giannattasio-Ferraz S."/>
            <person name="Maskeri L."/>
            <person name="Penido A."/>
            <person name="Barbosa-Stancioli E.F."/>
            <person name="Putonti C."/>
        </authorList>
    </citation>
    <scope>NUCLEOTIDE SEQUENCE [LARGE SCALE GENOMIC DNA]</scope>
    <source>
        <strain evidence="13 14">UFMG-H7</strain>
    </source>
</reference>
<comment type="caution">
    <text evidence="13">The sequence shown here is derived from an EMBL/GenBank/DDBJ whole genome shotgun (WGS) entry which is preliminary data.</text>
</comment>
<evidence type="ECO:0000256" key="9">
    <source>
        <dbReference type="PROSITE-ProRule" id="PRU00289"/>
    </source>
</evidence>
<feature type="binding site" evidence="9">
    <location>
        <begin position="460"/>
        <end position="467"/>
    </location>
    <ligand>
        <name>ATP</name>
        <dbReference type="ChEBI" id="CHEBI:30616"/>
    </ligand>
</feature>
<dbReference type="SMART" id="SM00843">
    <property type="entry name" value="Ftsk_gamma"/>
    <property type="match status" value="1"/>
</dbReference>
<dbReference type="InterPro" id="IPR036388">
    <property type="entry name" value="WH-like_DNA-bd_sf"/>
</dbReference>
<feature type="compositionally biased region" description="Basic and acidic residues" evidence="10">
    <location>
        <begin position="202"/>
        <end position="217"/>
    </location>
</feature>
<keyword evidence="11" id="KW-0472">Membrane</keyword>
<dbReference type="PANTHER" id="PTHR22683">
    <property type="entry name" value="SPORULATION PROTEIN RELATED"/>
    <property type="match status" value="1"/>
</dbReference>
<keyword evidence="11" id="KW-1133">Transmembrane helix</keyword>
<dbReference type="InterPro" id="IPR003593">
    <property type="entry name" value="AAA+_ATPase"/>
</dbReference>
<dbReference type="PANTHER" id="PTHR22683:SF41">
    <property type="entry name" value="DNA TRANSLOCASE FTSK"/>
    <property type="match status" value="1"/>
</dbReference>
<organism evidence="13 14">
    <name type="scientific">Vagococcus fluvialis</name>
    <dbReference type="NCBI Taxonomy" id="2738"/>
    <lineage>
        <taxon>Bacteria</taxon>
        <taxon>Bacillati</taxon>
        <taxon>Bacillota</taxon>
        <taxon>Bacilli</taxon>
        <taxon>Lactobacillales</taxon>
        <taxon>Enterococcaceae</taxon>
        <taxon>Vagococcus</taxon>
    </lineage>
</organism>
<keyword evidence="5" id="KW-0159">Chromosome partition</keyword>
<evidence type="ECO:0000256" key="6">
    <source>
        <dbReference type="ARBA" id="ARBA00022840"/>
    </source>
</evidence>
<evidence type="ECO:0000256" key="2">
    <source>
        <dbReference type="ARBA" id="ARBA00006474"/>
    </source>
</evidence>
<evidence type="ECO:0000256" key="4">
    <source>
        <dbReference type="ARBA" id="ARBA00022741"/>
    </source>
</evidence>
<dbReference type="EMBL" id="JAAVMB010000026">
    <property type="protein sequence ID" value="NKC69308.1"/>
    <property type="molecule type" value="Genomic_DNA"/>
</dbReference>
<comment type="subcellular location">
    <subcellularLocation>
        <location evidence="1">Membrane</location>
        <topology evidence="1">Multi-pass membrane protein</topology>
    </subcellularLocation>
</comment>
<evidence type="ECO:0000313" key="13">
    <source>
        <dbReference type="EMBL" id="NKC69308.1"/>
    </source>
</evidence>
<accession>A0A7X6I463</accession>
<dbReference type="Proteomes" id="UP000521358">
    <property type="component" value="Unassembled WGS sequence"/>
</dbReference>
<feature type="transmembrane region" description="Helical" evidence="11">
    <location>
        <begin position="26"/>
        <end position="52"/>
    </location>
</feature>
<dbReference type="Pfam" id="PF01580">
    <property type="entry name" value="FtsK_SpoIIIE"/>
    <property type="match status" value="1"/>
</dbReference>
<evidence type="ECO:0000256" key="8">
    <source>
        <dbReference type="ARBA" id="ARBA00025923"/>
    </source>
</evidence>
<dbReference type="Gene3D" id="3.30.980.40">
    <property type="match status" value="1"/>
</dbReference>
<dbReference type="Gene3D" id="3.40.50.300">
    <property type="entry name" value="P-loop containing nucleotide triphosphate hydrolases"/>
    <property type="match status" value="1"/>
</dbReference>
<name>A0A7X6I463_9ENTE</name>
<evidence type="ECO:0000256" key="7">
    <source>
        <dbReference type="ARBA" id="ARBA00023125"/>
    </source>
</evidence>
<dbReference type="Gene3D" id="1.10.10.10">
    <property type="entry name" value="Winged helix-like DNA-binding domain superfamily/Winged helix DNA-binding domain"/>
    <property type="match status" value="1"/>
</dbReference>
<dbReference type="InterPro" id="IPR018541">
    <property type="entry name" value="Ftsk_gamma"/>
</dbReference>
<dbReference type="AlphaFoldDB" id="A0A7X6I463"/>
<dbReference type="SUPFAM" id="SSF52540">
    <property type="entry name" value="P-loop containing nucleoside triphosphate hydrolases"/>
    <property type="match status" value="1"/>
</dbReference>
<evidence type="ECO:0000256" key="3">
    <source>
        <dbReference type="ARBA" id="ARBA00020887"/>
    </source>
</evidence>
<dbReference type="Pfam" id="PF09397">
    <property type="entry name" value="FtsK_gamma"/>
    <property type="match status" value="1"/>
</dbReference>
<dbReference type="GO" id="GO:0005524">
    <property type="term" value="F:ATP binding"/>
    <property type="evidence" value="ECO:0007669"/>
    <property type="project" value="UniProtKB-UniRule"/>
</dbReference>
<comment type="similarity">
    <text evidence="2">Belongs to the FtsK/SpoIIIE/SftA family.</text>
</comment>
<dbReference type="GO" id="GO:0003677">
    <property type="term" value="F:DNA binding"/>
    <property type="evidence" value="ECO:0007669"/>
    <property type="project" value="UniProtKB-KW"/>
</dbReference>
<feature type="domain" description="FtsK" evidence="12">
    <location>
        <begin position="442"/>
        <end position="639"/>
    </location>
</feature>
<comment type="subunit">
    <text evidence="8">Homohexamer. Forms a ring that surrounds DNA.</text>
</comment>
<evidence type="ECO:0000256" key="11">
    <source>
        <dbReference type="SAM" id="Phobius"/>
    </source>
</evidence>
<proteinExistence type="inferred from homology"/>
<feature type="region of interest" description="Disordered" evidence="10">
    <location>
        <begin position="202"/>
        <end position="250"/>
    </location>
</feature>
<dbReference type="GO" id="GO:0007059">
    <property type="term" value="P:chromosome segregation"/>
    <property type="evidence" value="ECO:0007669"/>
    <property type="project" value="UniProtKB-KW"/>
</dbReference>
<evidence type="ECO:0000256" key="1">
    <source>
        <dbReference type="ARBA" id="ARBA00004141"/>
    </source>
</evidence>
<dbReference type="Pfam" id="PF17854">
    <property type="entry name" value="FtsK_alpha"/>
    <property type="match status" value="1"/>
</dbReference>
<evidence type="ECO:0000256" key="10">
    <source>
        <dbReference type="SAM" id="MobiDB-lite"/>
    </source>
</evidence>
<keyword evidence="4 9" id="KW-0547">Nucleotide-binding</keyword>
<feature type="transmembrane region" description="Helical" evidence="11">
    <location>
        <begin position="162"/>
        <end position="184"/>
    </location>
</feature>
<dbReference type="InterPro" id="IPR036390">
    <property type="entry name" value="WH_DNA-bd_sf"/>
</dbReference>
<dbReference type="InterPro" id="IPR050206">
    <property type="entry name" value="FtsK/SpoIIIE/SftA"/>
</dbReference>
<dbReference type="InterPro" id="IPR002543">
    <property type="entry name" value="FtsK_dom"/>
</dbReference>
<dbReference type="PROSITE" id="PS50901">
    <property type="entry name" value="FTSK"/>
    <property type="match status" value="1"/>
</dbReference>
<dbReference type="InterPro" id="IPR041027">
    <property type="entry name" value="FtsK_alpha"/>
</dbReference>
<evidence type="ECO:0000313" key="14">
    <source>
        <dbReference type="Proteomes" id="UP000521358"/>
    </source>
</evidence>
<gene>
    <name evidence="13" type="ORF">HED35_14530</name>
</gene>
<protein>
    <recommendedName>
        <fullName evidence="3">DNA translocase FtsK</fullName>
    </recommendedName>
</protein>
<dbReference type="SUPFAM" id="SSF46785">
    <property type="entry name" value="Winged helix' DNA-binding domain"/>
    <property type="match status" value="1"/>
</dbReference>
<feature type="transmembrane region" description="Helical" evidence="11">
    <location>
        <begin position="92"/>
        <end position="112"/>
    </location>
</feature>
<dbReference type="RefSeq" id="WP_167808292.1">
    <property type="nucleotide sequence ID" value="NZ_JAAVMB010000026.1"/>
</dbReference>